<proteinExistence type="predicted"/>
<accession>A0A8W8MNL7</accession>
<sequence length="102" mass="11927">MGPPKDTSHLLAVEMKRMTCRKLQRCVTSLDRLICFRLRLKQIICRGNDMSGERSMMRTLMSPTFPFGVYQVKLAKHYTQEHMSQEGNELWVDHITNQVTLL</sequence>
<evidence type="ECO:0000313" key="2">
    <source>
        <dbReference type="Proteomes" id="UP000005408"/>
    </source>
</evidence>
<organism evidence="1 2">
    <name type="scientific">Magallana gigas</name>
    <name type="common">Pacific oyster</name>
    <name type="synonym">Crassostrea gigas</name>
    <dbReference type="NCBI Taxonomy" id="29159"/>
    <lineage>
        <taxon>Eukaryota</taxon>
        <taxon>Metazoa</taxon>
        <taxon>Spiralia</taxon>
        <taxon>Lophotrochozoa</taxon>
        <taxon>Mollusca</taxon>
        <taxon>Bivalvia</taxon>
        <taxon>Autobranchia</taxon>
        <taxon>Pteriomorphia</taxon>
        <taxon>Ostreida</taxon>
        <taxon>Ostreoidea</taxon>
        <taxon>Ostreidae</taxon>
        <taxon>Magallana</taxon>
    </lineage>
</organism>
<dbReference type="AlphaFoldDB" id="A0A8W8MNL7"/>
<name>A0A8W8MNL7_MAGGI</name>
<reference evidence="1" key="1">
    <citation type="submission" date="2022-08" db="UniProtKB">
        <authorList>
            <consortium name="EnsemblMetazoa"/>
        </authorList>
    </citation>
    <scope>IDENTIFICATION</scope>
    <source>
        <strain evidence="1">05x7-T-G4-1.051#20</strain>
    </source>
</reference>
<dbReference type="EnsemblMetazoa" id="G34343.1">
    <property type="protein sequence ID" value="G34343.1:cds"/>
    <property type="gene ID" value="G34343"/>
</dbReference>
<protein>
    <submittedName>
        <fullName evidence="1">Uncharacterized protein</fullName>
    </submittedName>
</protein>
<keyword evidence="2" id="KW-1185">Reference proteome</keyword>
<evidence type="ECO:0000313" key="1">
    <source>
        <dbReference type="EnsemblMetazoa" id="G34343.1:cds"/>
    </source>
</evidence>
<dbReference type="Proteomes" id="UP000005408">
    <property type="component" value="Unassembled WGS sequence"/>
</dbReference>